<dbReference type="InterPro" id="IPR050313">
    <property type="entry name" value="Carb_Metab_HTH_regulators"/>
</dbReference>
<evidence type="ECO:0000313" key="5">
    <source>
        <dbReference type="Proteomes" id="UP000187074"/>
    </source>
</evidence>
<evidence type="ECO:0000256" key="2">
    <source>
        <dbReference type="ARBA" id="ARBA00023163"/>
    </source>
</evidence>
<dbReference type="AlphaFoldDB" id="A0A1R1BAH4"/>
<dbReference type="PANTHER" id="PTHR30363">
    <property type="entry name" value="HTH-TYPE TRANSCRIPTIONAL REGULATOR SRLR-RELATED"/>
    <property type="match status" value="1"/>
</dbReference>
<evidence type="ECO:0000313" key="4">
    <source>
        <dbReference type="EMBL" id="OME97002.1"/>
    </source>
</evidence>
<dbReference type="Gene3D" id="1.10.10.10">
    <property type="entry name" value="Winged helix-like DNA-binding domain superfamily/Winged helix DNA-binding domain"/>
    <property type="match status" value="1"/>
</dbReference>
<dbReference type="InterPro" id="IPR036390">
    <property type="entry name" value="WH_DNA-bd_sf"/>
</dbReference>
<accession>A0A1R1BAH4</accession>
<dbReference type="Pfam" id="PF08220">
    <property type="entry name" value="HTH_DeoR"/>
    <property type="match status" value="1"/>
</dbReference>
<comment type="caution">
    <text evidence="4">The sequence shown here is derived from an EMBL/GenBank/DDBJ whole genome shotgun (WGS) entry which is preliminary data.</text>
</comment>
<name>A0A1R1BAH4_PAELA</name>
<dbReference type="SMART" id="SM01134">
    <property type="entry name" value="DeoRC"/>
    <property type="match status" value="1"/>
</dbReference>
<dbReference type="Pfam" id="PF00455">
    <property type="entry name" value="DeoRC"/>
    <property type="match status" value="1"/>
</dbReference>
<dbReference type="SMART" id="SM00420">
    <property type="entry name" value="HTH_DEOR"/>
    <property type="match status" value="1"/>
</dbReference>
<dbReference type="PROSITE" id="PS51000">
    <property type="entry name" value="HTH_DEOR_2"/>
    <property type="match status" value="1"/>
</dbReference>
<dbReference type="GO" id="GO:0003700">
    <property type="term" value="F:DNA-binding transcription factor activity"/>
    <property type="evidence" value="ECO:0007669"/>
    <property type="project" value="InterPro"/>
</dbReference>
<dbReference type="Proteomes" id="UP000187074">
    <property type="component" value="Unassembled WGS sequence"/>
</dbReference>
<dbReference type="InterPro" id="IPR001034">
    <property type="entry name" value="DeoR_HTH"/>
</dbReference>
<feature type="domain" description="HTH deoR-type" evidence="3">
    <location>
        <begin position="3"/>
        <end position="58"/>
    </location>
</feature>
<dbReference type="STRING" id="1401.BK123_04045"/>
<dbReference type="InterPro" id="IPR036388">
    <property type="entry name" value="WH-like_DNA-bd_sf"/>
</dbReference>
<proteinExistence type="predicted"/>
<dbReference type="InterPro" id="IPR037171">
    <property type="entry name" value="NagB/RpiA_transferase-like"/>
</dbReference>
<dbReference type="RefSeq" id="WP_076321336.1">
    <property type="nucleotide sequence ID" value="NZ_MRTF01000001.1"/>
</dbReference>
<dbReference type="PANTHER" id="PTHR30363:SF51">
    <property type="entry name" value="HTH-TYPE TRANSCRIPTIONAL REPRESSOR GLCR"/>
    <property type="match status" value="1"/>
</dbReference>
<evidence type="ECO:0000256" key="1">
    <source>
        <dbReference type="ARBA" id="ARBA00023015"/>
    </source>
</evidence>
<dbReference type="PRINTS" id="PR00037">
    <property type="entry name" value="HTHLACR"/>
</dbReference>
<sequence>MFAEERRQKILALLHQDKRVIAKDLAERFEISIDSIRRDLTMMEEQGLLQKTHGGAIPSMKVRQPPVAPEQRYSEGSPEGNAIAQLAVSYVREKDTLFIGSSSLTYLLLKHLPEQMPLTIVTNCMRVAEALREREWIDTYLIGGRVKPSGNITDVLANEFIRQFKFDISFVSGGGISDEGIYMATPEVAAFGRAVSAVSRRRIGMATHRILGQDGFARAGAVEDLDVLITDQKADQHVMDRIQELGVKVIVAKAEEAAPK</sequence>
<gene>
    <name evidence="4" type="ORF">BK123_04045</name>
</gene>
<dbReference type="SUPFAM" id="SSF46785">
    <property type="entry name" value="Winged helix' DNA-binding domain"/>
    <property type="match status" value="1"/>
</dbReference>
<protein>
    <submittedName>
        <fullName evidence="4">DeoR family transcriptional regulator</fullName>
    </submittedName>
</protein>
<organism evidence="4 5">
    <name type="scientific">Paenibacillus lautus</name>
    <name type="common">Bacillus lautus</name>
    <dbReference type="NCBI Taxonomy" id="1401"/>
    <lineage>
        <taxon>Bacteria</taxon>
        <taxon>Bacillati</taxon>
        <taxon>Bacillota</taxon>
        <taxon>Bacilli</taxon>
        <taxon>Bacillales</taxon>
        <taxon>Paenibacillaceae</taxon>
        <taxon>Paenibacillus</taxon>
    </lineage>
</organism>
<keyword evidence="2" id="KW-0804">Transcription</keyword>
<dbReference type="SUPFAM" id="SSF100950">
    <property type="entry name" value="NagB/RpiA/CoA transferase-like"/>
    <property type="match status" value="1"/>
</dbReference>
<dbReference type="EMBL" id="MRTF01000001">
    <property type="protein sequence ID" value="OME97002.1"/>
    <property type="molecule type" value="Genomic_DNA"/>
</dbReference>
<dbReference type="InterPro" id="IPR014036">
    <property type="entry name" value="DeoR-like_C"/>
</dbReference>
<keyword evidence="1" id="KW-0805">Transcription regulation</keyword>
<reference evidence="4 5" key="1">
    <citation type="submission" date="2016-11" db="EMBL/GenBank/DDBJ databases">
        <title>Paenibacillus species isolates.</title>
        <authorList>
            <person name="Beno S.M."/>
        </authorList>
    </citation>
    <scope>NUCLEOTIDE SEQUENCE [LARGE SCALE GENOMIC DNA]</scope>
    <source>
        <strain evidence="4 5">FSL F4-0100</strain>
    </source>
</reference>
<evidence type="ECO:0000259" key="3">
    <source>
        <dbReference type="PROSITE" id="PS51000"/>
    </source>
</evidence>